<comment type="catalytic activity">
    <reaction evidence="3">
        <text>a diacylglycerol + H2O = a monoacylglycerol + a fatty acid + H(+)</text>
        <dbReference type="Rhea" id="RHEA:32731"/>
        <dbReference type="ChEBI" id="CHEBI:15377"/>
        <dbReference type="ChEBI" id="CHEBI:15378"/>
        <dbReference type="ChEBI" id="CHEBI:17408"/>
        <dbReference type="ChEBI" id="CHEBI:18035"/>
        <dbReference type="ChEBI" id="CHEBI:28868"/>
    </reaction>
</comment>
<dbReference type="PANTHER" id="PTHR45856:SF11">
    <property type="entry name" value="FUNGAL LIPASE-LIKE DOMAIN-CONTAINING PROTEIN"/>
    <property type="match status" value="1"/>
</dbReference>
<feature type="domain" description="Fungal lipase-type" evidence="5">
    <location>
        <begin position="123"/>
        <end position="273"/>
    </location>
</feature>
<accession>A0AAD7AIF3</accession>
<proteinExistence type="inferred from homology"/>
<dbReference type="Pfam" id="PF01764">
    <property type="entry name" value="Lipase_3"/>
    <property type="match status" value="1"/>
</dbReference>
<reference evidence="6" key="1">
    <citation type="submission" date="2023-03" db="EMBL/GenBank/DDBJ databases">
        <title>Massive genome expansion in bonnet fungi (Mycena s.s.) driven by repeated elements and novel gene families across ecological guilds.</title>
        <authorList>
            <consortium name="Lawrence Berkeley National Laboratory"/>
            <person name="Harder C.B."/>
            <person name="Miyauchi S."/>
            <person name="Viragh M."/>
            <person name="Kuo A."/>
            <person name="Thoen E."/>
            <person name="Andreopoulos B."/>
            <person name="Lu D."/>
            <person name="Skrede I."/>
            <person name="Drula E."/>
            <person name="Henrissat B."/>
            <person name="Morin E."/>
            <person name="Kohler A."/>
            <person name="Barry K."/>
            <person name="LaButti K."/>
            <person name="Morin E."/>
            <person name="Salamov A."/>
            <person name="Lipzen A."/>
            <person name="Mereny Z."/>
            <person name="Hegedus B."/>
            <person name="Baldrian P."/>
            <person name="Stursova M."/>
            <person name="Weitz H."/>
            <person name="Taylor A."/>
            <person name="Grigoriev I.V."/>
            <person name="Nagy L.G."/>
            <person name="Martin F."/>
            <person name="Kauserud H."/>
        </authorList>
    </citation>
    <scope>NUCLEOTIDE SEQUENCE</scope>
    <source>
        <strain evidence="6">CBHHK002</strain>
    </source>
</reference>
<evidence type="ECO:0000259" key="5">
    <source>
        <dbReference type="Pfam" id="PF01764"/>
    </source>
</evidence>
<dbReference type="AlphaFoldDB" id="A0AAD7AIF3"/>
<comment type="caution">
    <text evidence="6">The sequence shown here is derived from an EMBL/GenBank/DDBJ whole genome shotgun (WGS) entry which is preliminary data.</text>
</comment>
<evidence type="ECO:0000256" key="2">
    <source>
        <dbReference type="ARBA" id="ARBA00043996"/>
    </source>
</evidence>
<sequence>MARTRKYTLTKEQRKMYSSETLMNFRTISRVMATYASYTLSSKDFAPTEVTDYLSEIGQFAEITYSTLPPTFIFDNLPTLMEPTFPLEGYHSIRDARLLASFTGRAGALPGYLAFRPQTKQLVLAFAGTTTLTQALYDVRALPHRHPSRRGTVHSGFWKLYKGVKALALDAIRAGLAAHADGGVAEFVLTGHSMGAAVAQLLLLDILRDEALLPLDAIPLRLVVFGGPRSGDEDLVAYWCELIDARRAKHGEGAIAEYSVKAYNDGVPSLPPLALGYRHYVRSPFYFVHGRLYQVPPASREYALFHVTPDPEDEDIPPAHPRGGHNYYNGRDMEKFSRRMLWLMKAMKKEGDWKEQYRAKVAKHSGGGAATASNSPSTL</sequence>
<comment type="catalytic activity">
    <reaction evidence="4">
        <text>a monoacylglycerol + H2O = glycerol + a fatty acid + H(+)</text>
        <dbReference type="Rhea" id="RHEA:15245"/>
        <dbReference type="ChEBI" id="CHEBI:15377"/>
        <dbReference type="ChEBI" id="CHEBI:15378"/>
        <dbReference type="ChEBI" id="CHEBI:17408"/>
        <dbReference type="ChEBI" id="CHEBI:17754"/>
        <dbReference type="ChEBI" id="CHEBI:28868"/>
    </reaction>
</comment>
<evidence type="ECO:0000256" key="4">
    <source>
        <dbReference type="ARBA" id="ARBA00048461"/>
    </source>
</evidence>
<comment type="similarity">
    <text evidence="2">Belongs to the AB hydrolase superfamily. Lipase family. Class 3 subfamily.</text>
</comment>
<keyword evidence="7" id="KW-1185">Reference proteome</keyword>
<keyword evidence="1" id="KW-1015">Disulfide bond</keyword>
<evidence type="ECO:0000256" key="1">
    <source>
        <dbReference type="ARBA" id="ARBA00023157"/>
    </source>
</evidence>
<dbReference type="EMBL" id="JARIHO010000006">
    <property type="protein sequence ID" value="KAJ7359644.1"/>
    <property type="molecule type" value="Genomic_DNA"/>
</dbReference>
<evidence type="ECO:0000313" key="7">
    <source>
        <dbReference type="Proteomes" id="UP001218218"/>
    </source>
</evidence>
<dbReference type="PANTHER" id="PTHR45856">
    <property type="entry name" value="ALPHA/BETA-HYDROLASES SUPERFAMILY PROTEIN"/>
    <property type="match status" value="1"/>
</dbReference>
<dbReference type="InterPro" id="IPR029058">
    <property type="entry name" value="AB_hydrolase_fold"/>
</dbReference>
<evidence type="ECO:0000313" key="6">
    <source>
        <dbReference type="EMBL" id="KAJ7359644.1"/>
    </source>
</evidence>
<dbReference type="GO" id="GO:0006629">
    <property type="term" value="P:lipid metabolic process"/>
    <property type="evidence" value="ECO:0007669"/>
    <property type="project" value="InterPro"/>
</dbReference>
<gene>
    <name evidence="6" type="ORF">DFH08DRAFT_846632</name>
</gene>
<dbReference type="InterPro" id="IPR051218">
    <property type="entry name" value="Sec_MonoDiacylglyc_Lipase"/>
</dbReference>
<evidence type="ECO:0000256" key="3">
    <source>
        <dbReference type="ARBA" id="ARBA00047591"/>
    </source>
</evidence>
<dbReference type="CDD" id="cd00519">
    <property type="entry name" value="Lipase_3"/>
    <property type="match status" value="1"/>
</dbReference>
<organism evidence="6 7">
    <name type="scientific">Mycena albidolilacea</name>
    <dbReference type="NCBI Taxonomy" id="1033008"/>
    <lineage>
        <taxon>Eukaryota</taxon>
        <taxon>Fungi</taxon>
        <taxon>Dikarya</taxon>
        <taxon>Basidiomycota</taxon>
        <taxon>Agaricomycotina</taxon>
        <taxon>Agaricomycetes</taxon>
        <taxon>Agaricomycetidae</taxon>
        <taxon>Agaricales</taxon>
        <taxon>Marasmiineae</taxon>
        <taxon>Mycenaceae</taxon>
        <taxon>Mycena</taxon>
    </lineage>
</organism>
<dbReference type="SUPFAM" id="SSF53474">
    <property type="entry name" value="alpha/beta-Hydrolases"/>
    <property type="match status" value="1"/>
</dbReference>
<dbReference type="Proteomes" id="UP001218218">
    <property type="component" value="Unassembled WGS sequence"/>
</dbReference>
<protein>
    <submittedName>
        <fullName evidence="6">Alpha/beta-hydrolase</fullName>
    </submittedName>
</protein>
<dbReference type="InterPro" id="IPR002921">
    <property type="entry name" value="Fungal_lipase-type"/>
</dbReference>
<name>A0AAD7AIF3_9AGAR</name>
<dbReference type="Gene3D" id="3.40.50.1820">
    <property type="entry name" value="alpha/beta hydrolase"/>
    <property type="match status" value="1"/>
</dbReference>